<evidence type="ECO:0000256" key="3">
    <source>
        <dbReference type="ARBA" id="ARBA00022692"/>
    </source>
</evidence>
<evidence type="ECO:0008006" key="10">
    <source>
        <dbReference type="Google" id="ProtNLM"/>
    </source>
</evidence>
<reference evidence="8" key="1">
    <citation type="journal article" date="2023" name="DNA Res.">
        <title>Chromosome-level genome assembly of Phrynocephalus forsythii using third-generation DNA sequencing and Hi-C analysis.</title>
        <authorList>
            <person name="Qi Y."/>
            <person name="Zhao W."/>
            <person name="Zhao Y."/>
            <person name="Niu C."/>
            <person name="Cao S."/>
            <person name="Zhang Y."/>
        </authorList>
    </citation>
    <scope>NUCLEOTIDE SEQUENCE</scope>
    <source>
        <tissue evidence="8">Muscle</tissue>
    </source>
</reference>
<dbReference type="Pfam" id="PF24160">
    <property type="entry name" value="UVB_sens_C"/>
    <property type="match status" value="1"/>
</dbReference>
<dbReference type="PANTHER" id="PTHR12770:SF31">
    <property type="entry name" value="RUS FAMILY MEMBER 1"/>
    <property type="match status" value="1"/>
</dbReference>
<protein>
    <recommendedName>
        <fullName evidence="10">RUS family member 1</fullName>
    </recommendedName>
</protein>
<accession>A0A9Q0XGZ8</accession>
<sequence>MEKGLHFPEFFEGVTRRRNVAGQIQLLLLASPRVLRKMEPGNEVFLHCPGGDASRPGSGSGAASTMTDLEVQVLCLETYGSRNAQHYHALPDGRLSCVPERPEGAGYQSLRDVFMSVFLPQGYPESVSPDYLAYQIWDTVQAFASSVTGTLATRAVLKGVGVGDETSTVTAATVTWILKDGTGMLGRILFAWSKGSRLDCDAKQWRLFADILNDVAILMEILAPAFPACFTLILCLSGFFKCIVGVAGGATRAALTMHQARRDNMADVSAKDGSQETLVNLAGLLCSLLLIPLVADNLHLTYSLYGLFTILHLYANYQAVRAVCMETLNRARLRLALRHFLQYGVVPSPAVINPKEPLLPGLHQQLKMTLGAPLHTVASRVMDLQRALEGNSANHLIFFNRATGAASILLHRQAGSVDVIKACTHALLLEAVLFWEVTPCILEKESLLNLQHRVREEPNHKDSAVVSATHQLLDRIFPKFLTGLMTAGWVIDRNLLGPEEWRVDWTIARKKTF</sequence>
<organism evidence="8 9">
    <name type="scientific">Phrynocephalus forsythii</name>
    <dbReference type="NCBI Taxonomy" id="171643"/>
    <lineage>
        <taxon>Eukaryota</taxon>
        <taxon>Metazoa</taxon>
        <taxon>Chordata</taxon>
        <taxon>Craniata</taxon>
        <taxon>Vertebrata</taxon>
        <taxon>Euteleostomi</taxon>
        <taxon>Lepidosauria</taxon>
        <taxon>Squamata</taxon>
        <taxon>Bifurcata</taxon>
        <taxon>Unidentata</taxon>
        <taxon>Episquamata</taxon>
        <taxon>Toxicofera</taxon>
        <taxon>Iguania</taxon>
        <taxon>Acrodonta</taxon>
        <taxon>Agamidae</taxon>
        <taxon>Agaminae</taxon>
        <taxon>Phrynocephalus</taxon>
    </lineage>
</organism>
<dbReference type="InterPro" id="IPR054549">
    <property type="entry name" value="UVB_sens_RUS_dom"/>
</dbReference>
<keyword evidence="4" id="KW-1133">Transmembrane helix</keyword>
<evidence type="ECO:0000259" key="6">
    <source>
        <dbReference type="Pfam" id="PF04884"/>
    </source>
</evidence>
<comment type="caution">
    <text evidence="8">The sequence shown here is derived from an EMBL/GenBank/DDBJ whole genome shotgun (WGS) entry which is preliminary data.</text>
</comment>
<evidence type="ECO:0000256" key="1">
    <source>
        <dbReference type="ARBA" id="ARBA00004370"/>
    </source>
</evidence>
<dbReference type="InterPro" id="IPR006968">
    <property type="entry name" value="RUS_fam"/>
</dbReference>
<evidence type="ECO:0000256" key="4">
    <source>
        <dbReference type="ARBA" id="ARBA00022989"/>
    </source>
</evidence>
<dbReference type="InterPro" id="IPR055412">
    <property type="entry name" value="UVB_sens_C"/>
</dbReference>
<evidence type="ECO:0000256" key="5">
    <source>
        <dbReference type="ARBA" id="ARBA00023136"/>
    </source>
</evidence>
<dbReference type="AlphaFoldDB" id="A0A9Q0XGZ8"/>
<dbReference type="GO" id="GO:0016020">
    <property type="term" value="C:membrane"/>
    <property type="evidence" value="ECO:0007669"/>
    <property type="project" value="UniProtKB-SubCell"/>
</dbReference>
<gene>
    <name evidence="8" type="ORF">JRQ81_006054</name>
</gene>
<feature type="domain" description="Root UVB sensitive protein C-terminal" evidence="7">
    <location>
        <begin position="346"/>
        <end position="505"/>
    </location>
</feature>
<dbReference type="PANTHER" id="PTHR12770">
    <property type="entry name" value="RUS1 FAMILY PROTEIN C16ORF58"/>
    <property type="match status" value="1"/>
</dbReference>
<evidence type="ECO:0000256" key="2">
    <source>
        <dbReference type="ARBA" id="ARBA00007558"/>
    </source>
</evidence>
<evidence type="ECO:0000313" key="9">
    <source>
        <dbReference type="Proteomes" id="UP001142489"/>
    </source>
</evidence>
<dbReference type="EMBL" id="JAPFRF010000012">
    <property type="protein sequence ID" value="KAJ7314117.1"/>
    <property type="molecule type" value="Genomic_DNA"/>
</dbReference>
<dbReference type="Proteomes" id="UP001142489">
    <property type="component" value="Unassembled WGS sequence"/>
</dbReference>
<keyword evidence="5" id="KW-0472">Membrane</keyword>
<name>A0A9Q0XGZ8_9SAUR</name>
<evidence type="ECO:0000313" key="8">
    <source>
        <dbReference type="EMBL" id="KAJ7314117.1"/>
    </source>
</evidence>
<proteinExistence type="inferred from homology"/>
<comment type="subcellular location">
    <subcellularLocation>
        <location evidence="1">Membrane</location>
    </subcellularLocation>
</comment>
<dbReference type="OrthoDB" id="364779at2759"/>
<comment type="similarity">
    <text evidence="2">Belongs to the RUS1 family.</text>
</comment>
<keyword evidence="3" id="KW-0812">Transmembrane</keyword>
<dbReference type="Pfam" id="PF04884">
    <property type="entry name" value="UVB_sens_prot"/>
    <property type="match status" value="1"/>
</dbReference>
<feature type="domain" description="Protein root UVB sensitive/RUS" evidence="6">
    <location>
        <begin position="108"/>
        <end position="342"/>
    </location>
</feature>
<keyword evidence="9" id="KW-1185">Reference proteome</keyword>
<evidence type="ECO:0000259" key="7">
    <source>
        <dbReference type="Pfam" id="PF24160"/>
    </source>
</evidence>